<dbReference type="Pfam" id="PF18899">
    <property type="entry name" value="DUF5655"/>
    <property type="match status" value="1"/>
</dbReference>
<dbReference type="PATRIC" id="fig|29536.5.peg.2253"/>
<dbReference type="InterPro" id="IPR043714">
    <property type="entry name" value="DUF5655"/>
</dbReference>
<keyword evidence="3" id="KW-1185">Reference proteome</keyword>
<dbReference type="InterPro" id="IPR011856">
    <property type="entry name" value="tRNA_endonuc-like_dom_sf"/>
</dbReference>
<evidence type="ECO:0000313" key="3">
    <source>
        <dbReference type="Proteomes" id="UP000093807"/>
    </source>
</evidence>
<evidence type="ECO:0000313" key="2">
    <source>
        <dbReference type="EMBL" id="OAZ03369.1"/>
    </source>
</evidence>
<protein>
    <recommendedName>
        <fullName evidence="1">DUF5655 domain-containing protein</fullName>
    </recommendedName>
</protein>
<proteinExistence type="predicted"/>
<dbReference type="AlphaFoldDB" id="A0A199XPW1"/>
<dbReference type="OrthoDB" id="9798761at2"/>
<comment type="caution">
    <text evidence="2">The sequence shown here is derived from an EMBL/GenBank/DDBJ whole genome shotgun (WGS) entry which is preliminary data.</text>
</comment>
<organism evidence="2 3">
    <name type="scientific">Flavobacterium succinicans</name>
    <dbReference type="NCBI Taxonomy" id="29536"/>
    <lineage>
        <taxon>Bacteria</taxon>
        <taxon>Pseudomonadati</taxon>
        <taxon>Bacteroidota</taxon>
        <taxon>Flavobacteriia</taxon>
        <taxon>Flavobacteriales</taxon>
        <taxon>Flavobacteriaceae</taxon>
        <taxon>Flavobacterium</taxon>
    </lineage>
</organism>
<gene>
    <name evidence="2" type="ORF">FLB_21560</name>
</gene>
<name>A0A199XPW1_9FLAO</name>
<sequence>MILYHNTANTLEQVKEKPFKLEREIQNLFENNLQNIMGLQMVKSEFTIKNKRIDTLAYDKQSNAFIIIEYKRDKNYSVVDQGLTYLNLMLQNKAEFILTYNETLPESLHSKDVDWSQSRVAFVSPSFTENQISASDFKDFGIELWEVKQFENNTISINSIKKSSGAPSIKPLLENNEKLKEVKENIKVFSEEDHLSSGSDTSRELYEKFKSAILNLSDGIEVIPQKYYIAFKKGSNISDIEMQKKGLKIFINTKIGSLDDPKGIAKDVSTIGHRGNGDYQIQIENDKDLEYIMSLIKQVISV</sequence>
<dbReference type="GO" id="GO:0003676">
    <property type="term" value="F:nucleic acid binding"/>
    <property type="evidence" value="ECO:0007669"/>
    <property type="project" value="InterPro"/>
</dbReference>
<reference evidence="2 3" key="1">
    <citation type="submission" date="2016-06" db="EMBL/GenBank/DDBJ databases">
        <title>Draft genome sequence of Flavobacterium succinicans strain DD5b.</title>
        <authorList>
            <person name="Poehlein A."/>
            <person name="Daniel R."/>
            <person name="Simeonova D.D."/>
        </authorList>
    </citation>
    <scope>NUCLEOTIDE SEQUENCE [LARGE SCALE GENOMIC DNA]</scope>
    <source>
        <strain evidence="2 3">DD5b</strain>
    </source>
</reference>
<dbReference type="Gene3D" id="3.40.1350.10">
    <property type="match status" value="1"/>
</dbReference>
<dbReference type="EMBL" id="JMTM01000060">
    <property type="protein sequence ID" value="OAZ03369.1"/>
    <property type="molecule type" value="Genomic_DNA"/>
</dbReference>
<accession>A0A199XPW1</accession>
<evidence type="ECO:0000259" key="1">
    <source>
        <dbReference type="Pfam" id="PF18899"/>
    </source>
</evidence>
<dbReference type="Proteomes" id="UP000093807">
    <property type="component" value="Unassembled WGS sequence"/>
</dbReference>
<feature type="domain" description="DUF5655" evidence="1">
    <location>
        <begin position="191"/>
        <end position="298"/>
    </location>
</feature>
<dbReference type="RefSeq" id="WP_064715941.1">
    <property type="nucleotide sequence ID" value="NZ_JMTM01000060.1"/>
</dbReference>